<dbReference type="OrthoDB" id="2993351at2759"/>
<evidence type="ECO:0000313" key="2">
    <source>
        <dbReference type="Proteomes" id="UP000536711"/>
    </source>
</evidence>
<accession>A0A8H4JQ13</accession>
<protein>
    <submittedName>
        <fullName evidence="1">Uncharacterized protein</fullName>
    </submittedName>
</protein>
<evidence type="ECO:0000313" key="1">
    <source>
        <dbReference type="EMBL" id="KAF4434979.1"/>
    </source>
</evidence>
<name>A0A8H4JQ13_9HYPO</name>
<proteinExistence type="predicted"/>
<comment type="caution">
    <text evidence="1">The sequence shown here is derived from an EMBL/GenBank/DDBJ whole genome shotgun (WGS) entry which is preliminary data.</text>
</comment>
<dbReference type="EMBL" id="JAADJF010000195">
    <property type="protein sequence ID" value="KAF4434979.1"/>
    <property type="molecule type" value="Genomic_DNA"/>
</dbReference>
<reference evidence="1 2" key="1">
    <citation type="submission" date="2020-01" db="EMBL/GenBank/DDBJ databases">
        <title>Identification and distribution of gene clusters putatively required for synthesis of sphingolipid metabolism inhibitors in phylogenetically diverse species of the filamentous fungus Fusarium.</title>
        <authorList>
            <person name="Kim H.-S."/>
            <person name="Busman M."/>
            <person name="Brown D.W."/>
            <person name="Divon H."/>
            <person name="Uhlig S."/>
            <person name="Proctor R.H."/>
        </authorList>
    </citation>
    <scope>NUCLEOTIDE SEQUENCE [LARGE SCALE GENOMIC DNA]</scope>
    <source>
        <strain evidence="1 2">NRRL 13308</strain>
    </source>
</reference>
<organism evidence="1 2">
    <name type="scientific">Fusarium acutatum</name>
    <dbReference type="NCBI Taxonomy" id="78861"/>
    <lineage>
        <taxon>Eukaryota</taxon>
        <taxon>Fungi</taxon>
        <taxon>Dikarya</taxon>
        <taxon>Ascomycota</taxon>
        <taxon>Pezizomycotina</taxon>
        <taxon>Sordariomycetes</taxon>
        <taxon>Hypocreomycetidae</taxon>
        <taxon>Hypocreales</taxon>
        <taxon>Nectriaceae</taxon>
        <taxon>Fusarium</taxon>
        <taxon>Fusarium fujikuroi species complex</taxon>
    </lineage>
</organism>
<gene>
    <name evidence="1" type="ORF">FACUT_7639</name>
</gene>
<sequence length="305" mass="34967">MKHVSDTDVYKRLELTRENTYVDLIKALLSDLDSQIRVVKSRAHFEQKVARAFDEHNLQYGYRVKAPANIQFFADWKRFCQDHQVPPAPGTTVDKVHSLPQIIRRALINQYHPRGDSPMDPEVTKELLHRKDNLECTPLLVLFDTRPYIREFQLKGLRIMREMMEDAGINVEKIAASMGEALAILHFECEALGLVCFALGASPAYEAWKFEPLEIGIHIPSFYQLLEAREMSVEKISHCLGDHTGVIPSSPEYLDQEDEIWQSFRTAYIKRGNACRTKDSLPTPGAVMEHFESLGFEMEEGSERS</sequence>
<dbReference type="Proteomes" id="UP000536711">
    <property type="component" value="Unassembled WGS sequence"/>
</dbReference>
<dbReference type="AlphaFoldDB" id="A0A8H4JQ13"/>
<keyword evidence="2" id="KW-1185">Reference proteome</keyword>